<gene>
    <name evidence="1" type="ORF">KSP39_PZI019720</name>
</gene>
<organism evidence="1 2">
    <name type="scientific">Platanthera zijinensis</name>
    <dbReference type="NCBI Taxonomy" id="2320716"/>
    <lineage>
        <taxon>Eukaryota</taxon>
        <taxon>Viridiplantae</taxon>
        <taxon>Streptophyta</taxon>
        <taxon>Embryophyta</taxon>
        <taxon>Tracheophyta</taxon>
        <taxon>Spermatophyta</taxon>
        <taxon>Magnoliopsida</taxon>
        <taxon>Liliopsida</taxon>
        <taxon>Asparagales</taxon>
        <taxon>Orchidaceae</taxon>
        <taxon>Orchidoideae</taxon>
        <taxon>Orchideae</taxon>
        <taxon>Orchidinae</taxon>
        <taxon>Platanthera</taxon>
    </lineage>
</organism>
<dbReference type="PANTHER" id="PTHR31439:SF7">
    <property type="entry name" value="EXPRESSED PROTEIN"/>
    <property type="match status" value="1"/>
</dbReference>
<name>A0AAP0B2G6_9ASPA</name>
<dbReference type="EMBL" id="JBBWWQ010000017">
    <property type="protein sequence ID" value="KAK8924155.1"/>
    <property type="molecule type" value="Genomic_DNA"/>
</dbReference>
<comment type="caution">
    <text evidence="1">The sequence shown here is derived from an EMBL/GenBank/DDBJ whole genome shotgun (WGS) entry which is preliminary data.</text>
</comment>
<evidence type="ECO:0000313" key="2">
    <source>
        <dbReference type="Proteomes" id="UP001418222"/>
    </source>
</evidence>
<reference evidence="1 2" key="1">
    <citation type="journal article" date="2022" name="Nat. Plants">
        <title>Genomes of leafy and leafless Platanthera orchids illuminate the evolution of mycoheterotrophy.</title>
        <authorList>
            <person name="Li M.H."/>
            <person name="Liu K.W."/>
            <person name="Li Z."/>
            <person name="Lu H.C."/>
            <person name="Ye Q.L."/>
            <person name="Zhang D."/>
            <person name="Wang J.Y."/>
            <person name="Li Y.F."/>
            <person name="Zhong Z.M."/>
            <person name="Liu X."/>
            <person name="Yu X."/>
            <person name="Liu D.K."/>
            <person name="Tu X.D."/>
            <person name="Liu B."/>
            <person name="Hao Y."/>
            <person name="Liao X.Y."/>
            <person name="Jiang Y.T."/>
            <person name="Sun W.H."/>
            <person name="Chen J."/>
            <person name="Chen Y.Q."/>
            <person name="Ai Y."/>
            <person name="Zhai J.W."/>
            <person name="Wu S.S."/>
            <person name="Zhou Z."/>
            <person name="Hsiao Y.Y."/>
            <person name="Wu W.L."/>
            <person name="Chen Y.Y."/>
            <person name="Lin Y.F."/>
            <person name="Hsu J.L."/>
            <person name="Li C.Y."/>
            <person name="Wang Z.W."/>
            <person name="Zhao X."/>
            <person name="Zhong W.Y."/>
            <person name="Ma X.K."/>
            <person name="Ma L."/>
            <person name="Huang J."/>
            <person name="Chen G.Z."/>
            <person name="Huang M.Z."/>
            <person name="Huang L."/>
            <person name="Peng D.H."/>
            <person name="Luo Y.B."/>
            <person name="Zou S.Q."/>
            <person name="Chen S.P."/>
            <person name="Lan S."/>
            <person name="Tsai W.C."/>
            <person name="Van de Peer Y."/>
            <person name="Liu Z.J."/>
        </authorList>
    </citation>
    <scope>NUCLEOTIDE SEQUENCE [LARGE SCALE GENOMIC DNA]</scope>
    <source>
        <strain evidence="1">Lor287</strain>
    </source>
</reference>
<dbReference type="Proteomes" id="UP001418222">
    <property type="component" value="Unassembled WGS sequence"/>
</dbReference>
<accession>A0AAP0B2G6</accession>
<sequence>MEGEMVRWRIAGKVWLSYLPNEARSSYFETRCVEWEEEVEFTLAAGVSAEKFWIDIFVCPSGNRAGAHILINNLHFTKKTAIS</sequence>
<proteinExistence type="predicted"/>
<protein>
    <submittedName>
        <fullName evidence="1">Uncharacterized protein</fullName>
    </submittedName>
</protein>
<evidence type="ECO:0000313" key="1">
    <source>
        <dbReference type="EMBL" id="KAK8924155.1"/>
    </source>
</evidence>
<dbReference type="PANTHER" id="PTHR31439">
    <property type="entry name" value="EXPRESSED PROTEIN"/>
    <property type="match status" value="1"/>
</dbReference>
<dbReference type="AlphaFoldDB" id="A0AAP0B2G6"/>
<keyword evidence="2" id="KW-1185">Reference proteome</keyword>